<evidence type="ECO:0000313" key="3">
    <source>
        <dbReference type="EMBL" id="MFC4159355.1"/>
    </source>
</evidence>
<reference evidence="4" key="1">
    <citation type="journal article" date="2019" name="Int. J. Syst. Evol. Microbiol.">
        <title>The Global Catalogue of Microorganisms (GCM) 10K type strain sequencing project: providing services to taxonomists for standard genome sequencing and annotation.</title>
        <authorList>
            <consortium name="The Broad Institute Genomics Platform"/>
            <consortium name="The Broad Institute Genome Sequencing Center for Infectious Disease"/>
            <person name="Wu L."/>
            <person name="Ma J."/>
        </authorList>
    </citation>
    <scope>NUCLEOTIDE SEQUENCE [LARGE SCALE GENOMIC DNA]</scope>
    <source>
        <strain evidence="4">LMG 29894</strain>
    </source>
</reference>
<organism evidence="3 4">
    <name type="scientific">Chitinimonas lacunae</name>
    <dbReference type="NCBI Taxonomy" id="1963018"/>
    <lineage>
        <taxon>Bacteria</taxon>
        <taxon>Pseudomonadati</taxon>
        <taxon>Pseudomonadota</taxon>
        <taxon>Betaproteobacteria</taxon>
        <taxon>Neisseriales</taxon>
        <taxon>Chitinibacteraceae</taxon>
        <taxon>Chitinimonas</taxon>
    </lineage>
</organism>
<dbReference type="EMBL" id="JBHSBU010000001">
    <property type="protein sequence ID" value="MFC4159355.1"/>
    <property type="molecule type" value="Genomic_DNA"/>
</dbReference>
<keyword evidence="1" id="KW-0732">Signal</keyword>
<dbReference type="PANTHER" id="PTHR35936">
    <property type="entry name" value="MEMBRANE-BOUND LYTIC MUREIN TRANSGLYCOSYLASE F"/>
    <property type="match status" value="1"/>
</dbReference>
<dbReference type="Pfam" id="PF00497">
    <property type="entry name" value="SBP_bac_3"/>
    <property type="match status" value="1"/>
</dbReference>
<dbReference type="Proteomes" id="UP001595791">
    <property type="component" value="Unassembled WGS sequence"/>
</dbReference>
<evidence type="ECO:0000313" key="4">
    <source>
        <dbReference type="Proteomes" id="UP001595791"/>
    </source>
</evidence>
<accession>A0ABV8MR41</accession>
<protein>
    <submittedName>
        <fullName evidence="3">Substrate-binding periplasmic protein</fullName>
    </submittedName>
</protein>
<comment type="caution">
    <text evidence="3">The sequence shown here is derived from an EMBL/GenBank/DDBJ whole genome shotgun (WGS) entry which is preliminary data.</text>
</comment>
<sequence>MFSILALPLLLIALPPRPGWPPGSPLLACDDINQWPPYTYRDNGALIGYSVDVLQQIAHAQQWRVQIDLLPWERCLNAVRAGQYHLALNASDNQQRRRHYLMTRPYYFTHSVYFYSRRHHSELDIHQLADLRRYRLCGLFGYNYEPYGLSTHDLDLGTTRFPQLIAKLHLGRCDLFVEKREIIVGFSLTDPEMNALLRDPQLQQRPLPGVAPTGFHMLISRRIQAAETLHAILEQGLDDMARRGRLTRLLRRYGVENQPIPEGMDRKQQQR</sequence>
<dbReference type="InterPro" id="IPR001638">
    <property type="entry name" value="Solute-binding_3/MltF_N"/>
</dbReference>
<name>A0ABV8MR41_9NEIS</name>
<gene>
    <name evidence="3" type="ORF">ACFOW7_08290</name>
</gene>
<dbReference type="Gene3D" id="3.40.190.10">
    <property type="entry name" value="Periplasmic binding protein-like II"/>
    <property type="match status" value="2"/>
</dbReference>
<evidence type="ECO:0000259" key="2">
    <source>
        <dbReference type="SMART" id="SM00062"/>
    </source>
</evidence>
<evidence type="ECO:0000256" key="1">
    <source>
        <dbReference type="ARBA" id="ARBA00022729"/>
    </source>
</evidence>
<dbReference type="PANTHER" id="PTHR35936:SF25">
    <property type="entry name" value="ABC TRANSPORTER SUBSTRATE-BINDING PROTEIN"/>
    <property type="match status" value="1"/>
</dbReference>
<dbReference type="SUPFAM" id="SSF53850">
    <property type="entry name" value="Periplasmic binding protein-like II"/>
    <property type="match status" value="1"/>
</dbReference>
<dbReference type="RefSeq" id="WP_378163027.1">
    <property type="nucleotide sequence ID" value="NZ_JBHSBU010000001.1"/>
</dbReference>
<dbReference type="SMART" id="SM00062">
    <property type="entry name" value="PBPb"/>
    <property type="match status" value="1"/>
</dbReference>
<keyword evidence="4" id="KW-1185">Reference proteome</keyword>
<proteinExistence type="predicted"/>
<feature type="domain" description="Solute-binding protein family 3/N-terminal" evidence="2">
    <location>
        <begin position="25"/>
        <end position="257"/>
    </location>
</feature>